<comment type="caution">
    <text evidence="6">The sequence shown here is derived from an EMBL/GenBank/DDBJ whole genome shotgun (WGS) entry which is preliminary data.</text>
</comment>
<dbReference type="PROSITE" id="PS51329">
    <property type="entry name" value="C_CAP_COFACTOR_C"/>
    <property type="match status" value="1"/>
</dbReference>
<comment type="similarity">
    <text evidence="2">Belongs to the CAP family.</text>
</comment>
<dbReference type="GO" id="GO:0000902">
    <property type="term" value="P:cell morphogenesis"/>
    <property type="evidence" value="ECO:0007669"/>
    <property type="project" value="TreeGrafter"/>
</dbReference>
<dbReference type="InterPro" id="IPR017901">
    <property type="entry name" value="C-CAP_CF_C-like"/>
</dbReference>
<dbReference type="FunFam" id="1.25.40.330:FF:000001">
    <property type="entry name" value="Adenylyl cyclase-associated protein"/>
    <property type="match status" value="1"/>
</dbReference>
<dbReference type="PANTHER" id="PTHR10652:SF0">
    <property type="entry name" value="ADENYLYL CYCLASE-ASSOCIATED PROTEIN"/>
    <property type="match status" value="1"/>
</dbReference>
<dbReference type="Gene3D" id="2.160.20.70">
    <property type="match status" value="1"/>
</dbReference>
<dbReference type="SUPFAM" id="SSF69340">
    <property type="entry name" value="C-terminal domain of adenylylcyclase associated protein"/>
    <property type="match status" value="1"/>
</dbReference>
<dbReference type="SMART" id="SM00673">
    <property type="entry name" value="CARP"/>
    <property type="match status" value="2"/>
</dbReference>
<dbReference type="OrthoDB" id="1601at2759"/>
<name>A0A9Q0RQX1_BLOTA</name>
<evidence type="ECO:0000256" key="3">
    <source>
        <dbReference type="ARBA" id="ARBA00022475"/>
    </source>
</evidence>
<dbReference type="PROSITE" id="PS01089">
    <property type="entry name" value="CAP_2"/>
    <property type="match status" value="1"/>
</dbReference>
<dbReference type="Pfam" id="PF08603">
    <property type="entry name" value="CAP_C"/>
    <property type="match status" value="1"/>
</dbReference>
<dbReference type="Pfam" id="PF21938">
    <property type="entry name" value="CAP_N"/>
    <property type="match status" value="1"/>
</dbReference>
<dbReference type="AlphaFoldDB" id="A0A9Q0RQX1"/>
<reference evidence="6" key="1">
    <citation type="submission" date="2022-12" db="EMBL/GenBank/DDBJ databases">
        <title>Genome assemblies of Blomia tropicalis.</title>
        <authorList>
            <person name="Cui Y."/>
        </authorList>
    </citation>
    <scope>NUCLEOTIDE SEQUENCE</scope>
    <source>
        <tissue evidence="6">Adult mites</tissue>
    </source>
</reference>
<dbReference type="PANTHER" id="PTHR10652">
    <property type="entry name" value="ADENYLYL CYCLASE-ASSOCIATED PROTEIN"/>
    <property type="match status" value="1"/>
</dbReference>
<evidence type="ECO:0000313" key="6">
    <source>
        <dbReference type="EMBL" id="KAJ6222386.1"/>
    </source>
</evidence>
<dbReference type="InterPro" id="IPR028417">
    <property type="entry name" value="CAP_CS_C"/>
</dbReference>
<dbReference type="GO" id="GO:0008179">
    <property type="term" value="F:adenylate cyclase binding"/>
    <property type="evidence" value="ECO:0007669"/>
    <property type="project" value="TreeGrafter"/>
</dbReference>
<dbReference type="InterPro" id="IPR013912">
    <property type="entry name" value="Adenylate_cyclase-assoc_CAP_C"/>
</dbReference>
<evidence type="ECO:0000259" key="5">
    <source>
        <dbReference type="PROSITE" id="PS51329"/>
    </source>
</evidence>
<accession>A0A9Q0RQX1</accession>
<keyword evidence="3" id="KW-1003">Cell membrane</keyword>
<dbReference type="InterPro" id="IPR036223">
    <property type="entry name" value="CAP_C_sf"/>
</dbReference>
<protein>
    <recommendedName>
        <fullName evidence="5">C-CAP/cofactor C-like domain-containing protein</fullName>
    </recommendedName>
</protein>
<dbReference type="SUPFAM" id="SSF101278">
    <property type="entry name" value="N-terminal domain of adenylylcyclase associated protein, CAP"/>
    <property type="match status" value="1"/>
</dbReference>
<evidence type="ECO:0000256" key="4">
    <source>
        <dbReference type="ARBA" id="ARBA00023136"/>
    </source>
</evidence>
<dbReference type="Proteomes" id="UP001142055">
    <property type="component" value="Chromosome 1"/>
</dbReference>
<dbReference type="InterPro" id="IPR036222">
    <property type="entry name" value="CAP_N_sf"/>
</dbReference>
<comment type="subcellular location">
    <subcellularLocation>
        <location evidence="1">Cell membrane</location>
        <topology evidence="1">Peripheral membrane protein</topology>
    </subcellularLocation>
</comment>
<dbReference type="InterPro" id="IPR053950">
    <property type="entry name" value="CAP_N"/>
</dbReference>
<proteinExistence type="inferred from homology"/>
<organism evidence="6 7">
    <name type="scientific">Blomia tropicalis</name>
    <name type="common">Mite</name>
    <dbReference type="NCBI Taxonomy" id="40697"/>
    <lineage>
        <taxon>Eukaryota</taxon>
        <taxon>Metazoa</taxon>
        <taxon>Ecdysozoa</taxon>
        <taxon>Arthropoda</taxon>
        <taxon>Chelicerata</taxon>
        <taxon>Arachnida</taxon>
        <taxon>Acari</taxon>
        <taxon>Acariformes</taxon>
        <taxon>Sarcoptiformes</taxon>
        <taxon>Astigmata</taxon>
        <taxon>Glycyphagoidea</taxon>
        <taxon>Echimyopodidae</taxon>
        <taxon>Blomia</taxon>
    </lineage>
</organism>
<feature type="domain" description="C-CAP/cofactor C-like" evidence="5">
    <location>
        <begin position="266"/>
        <end position="400"/>
    </location>
</feature>
<dbReference type="Gene3D" id="1.25.40.330">
    <property type="entry name" value="Adenylate cyclase-associated CAP, N-terminal domain"/>
    <property type="match status" value="1"/>
</dbReference>
<dbReference type="EMBL" id="JAPWDV010000001">
    <property type="protein sequence ID" value="KAJ6222386.1"/>
    <property type="molecule type" value="Genomic_DNA"/>
</dbReference>
<dbReference type="InterPro" id="IPR001837">
    <property type="entry name" value="Adenylate_cyclase-assoc_CAP"/>
</dbReference>
<gene>
    <name evidence="6" type="ORF">RDWZM_000931</name>
</gene>
<sequence>MVSIAEFDNLLADHLSPFIALSNQIGDLVQQQSLLVNEAFHVQRSFIEMASKSAKPSTDGQFVAMLKPISDLITQIQDIREKNRKHEQFNHLSAVSEGIAALGWIAVSPTPAPYVKEMTDSAQFYTNKILVAFKDKPEQAHHPNWARSWITFLQSLQQYIRKNHTTGLVWASIAPAGAAPPPPPMGGFNLGPAPSTGDKAMDDARAALFASINKGTDITKGLRKVAADEMTHKNPSLRASGVVPDKEMKQLSVSGPVNKGPQAKGPVKLELDGKKWMVENFTGRHDLLIDDTQMTQSVNVYRCDDCVLIIKGKINSITVDKCKKFSIVFDSIVSVVEFINSQSIQAQAMEVVPTITVDCVDGIELYLNPKSLNAEIVSSKSSAVNISVPDAKGDYVEHPIPEQLKTTWNGKCFQTLPVPKN</sequence>
<dbReference type="OMA" id="GKRNDYF"/>
<evidence type="ECO:0000313" key="7">
    <source>
        <dbReference type="Proteomes" id="UP001142055"/>
    </source>
</evidence>
<dbReference type="InterPro" id="IPR006599">
    <property type="entry name" value="CARP_motif"/>
</dbReference>
<evidence type="ECO:0000256" key="2">
    <source>
        <dbReference type="ARBA" id="ARBA00007659"/>
    </source>
</evidence>
<dbReference type="FunFam" id="2.160.20.70:FF:000001">
    <property type="entry name" value="Adenylyl cyclase-associated protein"/>
    <property type="match status" value="1"/>
</dbReference>
<dbReference type="GO" id="GO:0007015">
    <property type="term" value="P:actin filament organization"/>
    <property type="evidence" value="ECO:0007669"/>
    <property type="project" value="TreeGrafter"/>
</dbReference>
<dbReference type="GO" id="GO:0019933">
    <property type="term" value="P:cAMP-mediated signaling"/>
    <property type="evidence" value="ECO:0007669"/>
    <property type="project" value="TreeGrafter"/>
</dbReference>
<keyword evidence="7" id="KW-1185">Reference proteome</keyword>
<dbReference type="GO" id="GO:0003779">
    <property type="term" value="F:actin binding"/>
    <property type="evidence" value="ECO:0007669"/>
    <property type="project" value="InterPro"/>
</dbReference>
<dbReference type="InterPro" id="IPR016098">
    <property type="entry name" value="CAP/MinC_C"/>
</dbReference>
<dbReference type="GO" id="GO:0005737">
    <property type="term" value="C:cytoplasm"/>
    <property type="evidence" value="ECO:0007669"/>
    <property type="project" value="TreeGrafter"/>
</dbReference>
<dbReference type="GO" id="GO:0005886">
    <property type="term" value="C:plasma membrane"/>
    <property type="evidence" value="ECO:0007669"/>
    <property type="project" value="UniProtKB-SubCell"/>
</dbReference>
<keyword evidence="4" id="KW-0472">Membrane</keyword>
<evidence type="ECO:0000256" key="1">
    <source>
        <dbReference type="ARBA" id="ARBA00004202"/>
    </source>
</evidence>